<evidence type="ECO:0000256" key="5">
    <source>
        <dbReference type="ARBA" id="ARBA00023136"/>
    </source>
</evidence>
<evidence type="ECO:0000256" key="7">
    <source>
        <dbReference type="SAM" id="Phobius"/>
    </source>
</evidence>
<keyword evidence="7" id="KW-0812">Transmembrane</keyword>
<evidence type="ECO:0000256" key="1">
    <source>
        <dbReference type="ARBA" id="ARBA00004533"/>
    </source>
</evidence>
<keyword evidence="6 8" id="KW-0012">Acyltransferase</keyword>
<feature type="transmembrane region" description="Helical" evidence="7">
    <location>
        <begin position="63"/>
        <end position="83"/>
    </location>
</feature>
<dbReference type="Proteomes" id="UP000014540">
    <property type="component" value="Unassembled WGS sequence"/>
</dbReference>
<dbReference type="PANTHER" id="PTHR30606">
    <property type="entry name" value="LIPID A BIOSYNTHESIS LAUROYL ACYLTRANSFERASE"/>
    <property type="match status" value="1"/>
</dbReference>
<dbReference type="AlphaFoldDB" id="S3VF95"/>
<dbReference type="STRING" id="1193011.LEP1GSC058_0094"/>
<keyword evidence="3" id="KW-0997">Cell inner membrane</keyword>
<evidence type="ECO:0000256" key="2">
    <source>
        <dbReference type="ARBA" id="ARBA00022475"/>
    </source>
</evidence>
<accession>S3VF95</accession>
<comment type="caution">
    <text evidence="8">The sequence shown here is derived from an EMBL/GenBank/DDBJ whole genome shotgun (WGS) entry which is preliminary data.</text>
</comment>
<proteinExistence type="predicted"/>
<evidence type="ECO:0000313" key="8">
    <source>
        <dbReference type="EMBL" id="EPG75160.1"/>
    </source>
</evidence>
<dbReference type="GO" id="GO:0009247">
    <property type="term" value="P:glycolipid biosynthetic process"/>
    <property type="evidence" value="ECO:0007669"/>
    <property type="project" value="UniProtKB-ARBA"/>
</dbReference>
<keyword evidence="2" id="KW-1003">Cell membrane</keyword>
<protein>
    <submittedName>
        <fullName evidence="8">Lipid A biosynthesis (KDO)2-(Lauroyl)-lipid IVA acyltransferase</fullName>
    </submittedName>
</protein>
<evidence type="ECO:0000256" key="4">
    <source>
        <dbReference type="ARBA" id="ARBA00022679"/>
    </source>
</evidence>
<evidence type="ECO:0000256" key="6">
    <source>
        <dbReference type="ARBA" id="ARBA00023315"/>
    </source>
</evidence>
<keyword evidence="9" id="KW-1185">Reference proteome</keyword>
<keyword evidence="7" id="KW-1133">Transmembrane helix</keyword>
<reference evidence="8" key="1">
    <citation type="submission" date="2013-04" db="EMBL/GenBank/DDBJ databases">
        <authorList>
            <person name="Harkins D.M."/>
            <person name="Durkin A.S."/>
            <person name="Selengut J.D."/>
            <person name="Sanka R."/>
            <person name="DePew J."/>
            <person name="Purushe J."/>
            <person name="Ahmed A."/>
            <person name="van der Linden H."/>
            <person name="Goris M.G.A."/>
            <person name="Hartskeerl R.A."/>
            <person name="Vinetz J.M."/>
            <person name="Sutton G.G."/>
            <person name="Nelson W.C."/>
            <person name="Fouts D.E."/>
        </authorList>
    </citation>
    <scope>NUCLEOTIDE SEQUENCE [LARGE SCALE GENOMIC DNA]</scope>
    <source>
        <strain evidence="8">BUT 6</strain>
    </source>
</reference>
<dbReference type="CDD" id="cd07984">
    <property type="entry name" value="LPLAT_LABLAT-like"/>
    <property type="match status" value="1"/>
</dbReference>
<organism evidence="8 9">
    <name type="scientific">Leptospira fainei serovar Hurstbridge str. BUT 6</name>
    <dbReference type="NCBI Taxonomy" id="1193011"/>
    <lineage>
        <taxon>Bacteria</taxon>
        <taxon>Pseudomonadati</taxon>
        <taxon>Spirochaetota</taxon>
        <taxon>Spirochaetia</taxon>
        <taxon>Leptospirales</taxon>
        <taxon>Leptospiraceae</taxon>
        <taxon>Leptospira</taxon>
    </lineage>
</organism>
<dbReference type="GO" id="GO:0005886">
    <property type="term" value="C:plasma membrane"/>
    <property type="evidence" value="ECO:0007669"/>
    <property type="project" value="UniProtKB-SubCell"/>
</dbReference>
<keyword evidence="5 7" id="KW-0472">Membrane</keyword>
<dbReference type="Pfam" id="PF03279">
    <property type="entry name" value="Lip_A_acyltrans"/>
    <property type="match status" value="1"/>
</dbReference>
<dbReference type="EMBL" id="AKWZ02000004">
    <property type="protein sequence ID" value="EPG75160.1"/>
    <property type="molecule type" value="Genomic_DNA"/>
</dbReference>
<name>S3VF95_9LEPT</name>
<evidence type="ECO:0000313" key="9">
    <source>
        <dbReference type="Proteomes" id="UP000014540"/>
    </source>
</evidence>
<comment type="subcellular location">
    <subcellularLocation>
        <location evidence="1">Cell inner membrane</location>
    </subcellularLocation>
</comment>
<dbReference type="PANTHER" id="PTHR30606:SF10">
    <property type="entry name" value="PHOSPHATIDYLINOSITOL MANNOSIDE ACYLTRANSFERASE"/>
    <property type="match status" value="1"/>
</dbReference>
<dbReference type="InterPro" id="IPR004960">
    <property type="entry name" value="LipA_acyltrans"/>
</dbReference>
<keyword evidence="4" id="KW-0808">Transferase</keyword>
<evidence type="ECO:0000256" key="3">
    <source>
        <dbReference type="ARBA" id="ARBA00022519"/>
    </source>
</evidence>
<gene>
    <name evidence="8" type="ORF">LEP1GSC058_0094</name>
</gene>
<dbReference type="GO" id="GO:0016746">
    <property type="term" value="F:acyltransferase activity"/>
    <property type="evidence" value="ECO:0007669"/>
    <property type="project" value="UniProtKB-KW"/>
</dbReference>
<sequence>MNPGLTKKNCKIVVLVSSFLELEEAVSEINQLANEFEARSITQFKHFVSYLIMRSVLFPFSFLPYRVCIVLGSGLMLLLYPIAYKHRKIAYQNISHAFPELTHKEILSLVRKHFRFLGVILGCFFYEQRNPKVWYENYISYDKESEKIEKAISATGSGVVIVSGHIGNWESMAVYMPLRLSKVGTLYKPARNPYVSNWVDKRRRNAGTVATIPIDRPTEVLRKLKEGYWLAFFADQNAGDNGIFIRFLNRPASTHQGPAVMAYMAKVPLVFYTTEYKGKGKFEISCEDLGIPERLPEETKEDMIKRTTEIWTKVLETKIRKSPEQYFWVHRRWKTQPKPLSS</sequence>